<name>S0FQB1_RUMCE</name>
<dbReference type="STRING" id="1195236.CTER_1296"/>
<dbReference type="AlphaFoldDB" id="S0FQB1"/>
<comment type="caution">
    <text evidence="2">The sequence shown here is derived from an EMBL/GenBank/DDBJ whole genome shotgun (WGS) entry which is preliminary data.</text>
</comment>
<reference evidence="2 3" key="1">
    <citation type="journal article" date="2013" name="Genome Announc.">
        <title>Draft Genome Sequence of the Cellulolytic, Mesophilic, Anaerobic Bacterium Clostridium termitidis Strain CT1112 (DSM 5398).</title>
        <authorList>
            <person name="Lal S."/>
            <person name="Ramachandran U."/>
            <person name="Zhang X."/>
            <person name="Munir R."/>
            <person name="Sparling R."/>
            <person name="Levin D.B."/>
        </authorList>
    </citation>
    <scope>NUCLEOTIDE SEQUENCE [LARGE SCALE GENOMIC DNA]</scope>
    <source>
        <strain evidence="2 3">CT1112</strain>
    </source>
</reference>
<dbReference type="PATRIC" id="fig|1195236.3.peg.1613"/>
<evidence type="ECO:0000313" key="3">
    <source>
        <dbReference type="Proteomes" id="UP000014155"/>
    </source>
</evidence>
<protein>
    <recommendedName>
        <fullName evidence="1">Imm-5-like domain-containing protein</fullName>
    </recommendedName>
</protein>
<dbReference type="RefSeq" id="WP_004624800.1">
    <property type="nucleotide sequence ID" value="NZ_AORV01000026.1"/>
</dbReference>
<organism evidence="2 3">
    <name type="scientific">Ruminiclostridium cellobioparum subsp. termitidis CT1112</name>
    <dbReference type="NCBI Taxonomy" id="1195236"/>
    <lineage>
        <taxon>Bacteria</taxon>
        <taxon>Bacillati</taxon>
        <taxon>Bacillota</taxon>
        <taxon>Clostridia</taxon>
        <taxon>Eubacteriales</taxon>
        <taxon>Oscillospiraceae</taxon>
        <taxon>Ruminiclostridium</taxon>
    </lineage>
</organism>
<dbReference type="Pfam" id="PF21805">
    <property type="entry name" value="Imm5_like"/>
    <property type="match status" value="1"/>
</dbReference>
<evidence type="ECO:0000259" key="1">
    <source>
        <dbReference type="Pfam" id="PF21805"/>
    </source>
</evidence>
<keyword evidence="3" id="KW-1185">Reference proteome</keyword>
<dbReference type="InterPro" id="IPR048667">
    <property type="entry name" value="Imm5-like"/>
</dbReference>
<feature type="domain" description="Imm-5-like" evidence="1">
    <location>
        <begin position="36"/>
        <end position="159"/>
    </location>
</feature>
<sequence>MRGGKKDSYMGDVGIIRKIDDIPELKDELIAAFDSKSHSHKAISCYSLLLAQHILDLTNMQPCDEINECFDISRKWQEGKARFQEARNVAFKLHRLAREEKDPIKVKVLRVMGQVAATPHVKRHALIASDYAITLINLMYPKNLEEVRKERKIQIELMKSVCCPRVPIDFN</sequence>
<gene>
    <name evidence="2" type="ORF">CTER_1296</name>
</gene>
<dbReference type="eggNOG" id="ENOG502ZRPA">
    <property type="taxonomic scope" value="Bacteria"/>
</dbReference>
<dbReference type="Proteomes" id="UP000014155">
    <property type="component" value="Unassembled WGS sequence"/>
</dbReference>
<proteinExistence type="predicted"/>
<evidence type="ECO:0000313" key="2">
    <source>
        <dbReference type="EMBL" id="EMS72556.1"/>
    </source>
</evidence>
<accession>S0FQB1</accession>
<dbReference type="EMBL" id="AORV01000026">
    <property type="protein sequence ID" value="EMS72556.1"/>
    <property type="molecule type" value="Genomic_DNA"/>
</dbReference>